<dbReference type="OrthoDB" id="4788874at2759"/>
<proteinExistence type="predicted"/>
<dbReference type="AlphaFoldDB" id="A0A1G4BL11"/>
<dbReference type="RefSeq" id="XP_022479274.1">
    <property type="nucleotide sequence ID" value="XM_022614361.1"/>
</dbReference>
<reference evidence="1 2" key="1">
    <citation type="submission" date="2016-09" db="EMBL/GenBank/DDBJ databases">
        <authorList>
            <person name="Capua I."/>
            <person name="De Benedictis P."/>
            <person name="Joannis T."/>
            <person name="Lombin L.H."/>
            <person name="Cattoli G."/>
        </authorList>
    </citation>
    <scope>NUCLEOTIDE SEQUENCE [LARGE SCALE GENOMIC DNA]</scope>
    <source>
        <strain evidence="1 2">IMI 309357</strain>
    </source>
</reference>
<dbReference type="EMBL" id="MJBS01000015">
    <property type="protein sequence ID" value="OHF02132.1"/>
    <property type="molecule type" value="Genomic_DNA"/>
</dbReference>
<dbReference type="Proteomes" id="UP000176998">
    <property type="component" value="Unassembled WGS sequence"/>
</dbReference>
<dbReference type="GeneID" id="34555871"/>
<evidence type="ECO:0000313" key="2">
    <source>
        <dbReference type="Proteomes" id="UP000176998"/>
    </source>
</evidence>
<evidence type="ECO:0000313" key="1">
    <source>
        <dbReference type="EMBL" id="OHF02132.1"/>
    </source>
</evidence>
<protein>
    <submittedName>
        <fullName evidence="1">Uncharacterized protein</fullName>
    </submittedName>
</protein>
<keyword evidence="2" id="KW-1185">Reference proteome</keyword>
<sequence length="123" mass="13937">VQQPVPRQNPPLANFRLQTGHCHVLQRVRTAPSATSTLPITEDYNKLAQSISDQGKKLAEPTTGDSVECLECDLDGESSKYRSLLNAWRLVRDWEPELAKLNGFEYEYGRPMDNGKLDVSYDR</sequence>
<name>A0A1G4BL11_9PEZI</name>
<gene>
    <name evidence="1" type="ORF">CORC01_02711</name>
</gene>
<organism evidence="1 2">
    <name type="scientific">Colletotrichum orchidophilum</name>
    <dbReference type="NCBI Taxonomy" id="1209926"/>
    <lineage>
        <taxon>Eukaryota</taxon>
        <taxon>Fungi</taxon>
        <taxon>Dikarya</taxon>
        <taxon>Ascomycota</taxon>
        <taxon>Pezizomycotina</taxon>
        <taxon>Sordariomycetes</taxon>
        <taxon>Hypocreomycetidae</taxon>
        <taxon>Glomerellales</taxon>
        <taxon>Glomerellaceae</taxon>
        <taxon>Colletotrichum</taxon>
    </lineage>
</organism>
<accession>A0A1G4BL11</accession>
<feature type="non-terminal residue" evidence="1">
    <location>
        <position position="1"/>
    </location>
</feature>
<comment type="caution">
    <text evidence="1">The sequence shown here is derived from an EMBL/GenBank/DDBJ whole genome shotgun (WGS) entry which is preliminary data.</text>
</comment>